<dbReference type="OrthoDB" id="1711498at2759"/>
<dbReference type="EMBL" id="CAEKDK010000007">
    <property type="protein sequence ID" value="CAB4286810.1"/>
    <property type="molecule type" value="Genomic_DNA"/>
</dbReference>
<evidence type="ECO:0000313" key="1">
    <source>
        <dbReference type="EMBL" id="CAB4286810.1"/>
    </source>
</evidence>
<proteinExistence type="predicted"/>
<dbReference type="AlphaFoldDB" id="A0A6J5VCT4"/>
<name>A0A6J5VCT4_PRUAR</name>
<protein>
    <submittedName>
        <fullName evidence="1">Uncharacterized protein</fullName>
    </submittedName>
</protein>
<dbReference type="EMBL" id="CAEKKB010000007">
    <property type="protein sequence ID" value="CAB4317178.1"/>
    <property type="molecule type" value="Genomic_DNA"/>
</dbReference>
<evidence type="ECO:0000313" key="4">
    <source>
        <dbReference type="Proteomes" id="UP000507245"/>
    </source>
</evidence>
<accession>A0A6J5VCT4</accession>
<reference evidence="4" key="1">
    <citation type="journal article" date="2020" name="Genome Biol.">
        <title>Gamete binning: chromosome-level and haplotype-resolved genome assembly enabled by high-throughput single-cell sequencing of gamete genomes.</title>
        <authorList>
            <person name="Campoy J.A."/>
            <person name="Sun H."/>
            <person name="Goel M."/>
            <person name="Jiao W.-B."/>
            <person name="Folz-Donahue K."/>
            <person name="Wang N."/>
            <person name="Rubio M."/>
            <person name="Liu C."/>
            <person name="Kukat C."/>
            <person name="Ruiz D."/>
            <person name="Huettel B."/>
            <person name="Schneeberger K."/>
        </authorList>
    </citation>
    <scope>NUCLEOTIDE SEQUENCE [LARGE SCALE GENOMIC DNA]</scope>
    <source>
        <strain evidence="4">cv. Rojo Pasion</strain>
    </source>
</reference>
<dbReference type="PANTHER" id="PTHR35317">
    <property type="entry name" value="OS04G0629600 PROTEIN"/>
    <property type="match status" value="1"/>
</dbReference>
<reference evidence="1 3" key="2">
    <citation type="submission" date="2020-05" db="EMBL/GenBank/DDBJ databases">
        <authorList>
            <person name="Campoy J."/>
            <person name="Schneeberger K."/>
            <person name="Spophaly S."/>
        </authorList>
    </citation>
    <scope>NUCLEOTIDE SEQUENCE [LARGE SCALE GENOMIC DNA]</scope>
    <source>
        <strain evidence="1">PruArmRojPasFocal</strain>
    </source>
</reference>
<dbReference type="PANTHER" id="PTHR35317:SF28">
    <property type="entry name" value="ZINC FINGER, CCHC-TYPE, RIBONUCLEASE H-LIKE DOMAIN, GAG-PRE-INTEGRASE DOMAIN PROTEIN-RELATED"/>
    <property type="match status" value="1"/>
</dbReference>
<evidence type="ECO:0000313" key="3">
    <source>
        <dbReference type="Proteomes" id="UP000507222"/>
    </source>
</evidence>
<dbReference type="Proteomes" id="UP000507222">
    <property type="component" value="Unassembled WGS sequence"/>
</dbReference>
<sequence>MARLKTLRMKESESVEEYFNHVISLFNQLRINGDKIEDQRVAEKILRSQNILLDEAPSWLENIHLDDILGIATPCMIPAAA</sequence>
<dbReference type="Proteomes" id="UP000507245">
    <property type="component" value="Unassembled WGS sequence"/>
</dbReference>
<keyword evidence="4" id="KW-1185">Reference proteome</keyword>
<dbReference type="Pfam" id="PF14223">
    <property type="entry name" value="Retrotran_gag_2"/>
    <property type="match status" value="1"/>
</dbReference>
<organism evidence="1 3">
    <name type="scientific">Prunus armeniaca</name>
    <name type="common">Apricot</name>
    <name type="synonym">Armeniaca vulgaris</name>
    <dbReference type="NCBI Taxonomy" id="36596"/>
    <lineage>
        <taxon>Eukaryota</taxon>
        <taxon>Viridiplantae</taxon>
        <taxon>Streptophyta</taxon>
        <taxon>Embryophyta</taxon>
        <taxon>Tracheophyta</taxon>
        <taxon>Spermatophyta</taxon>
        <taxon>Magnoliopsida</taxon>
        <taxon>eudicotyledons</taxon>
        <taxon>Gunneridae</taxon>
        <taxon>Pentapetalae</taxon>
        <taxon>rosids</taxon>
        <taxon>fabids</taxon>
        <taxon>Rosales</taxon>
        <taxon>Rosaceae</taxon>
        <taxon>Amygdaloideae</taxon>
        <taxon>Amygdaleae</taxon>
        <taxon>Prunus</taxon>
    </lineage>
</organism>
<gene>
    <name evidence="1" type="ORF">CURHAP_LOCUS44534</name>
    <name evidence="2" type="ORF">ORAREDHAP_LOCUS43879</name>
</gene>
<evidence type="ECO:0000313" key="2">
    <source>
        <dbReference type="EMBL" id="CAB4317178.1"/>
    </source>
</evidence>